<evidence type="ECO:0000313" key="1">
    <source>
        <dbReference type="EMBL" id="QZE59287.1"/>
    </source>
</evidence>
<keyword evidence="2" id="KW-1185">Reference proteome</keyword>
<protein>
    <submittedName>
        <fullName evidence="1">Uncharacterized protein</fullName>
    </submittedName>
</protein>
<dbReference type="Proteomes" id="UP000827974">
    <property type="component" value="Segment"/>
</dbReference>
<sequence length="111" mass="12750">MQYDKTKDYQPFRYLGTPKLPSVGFIASTVTLVENEVLIGHDECEFVFTVEQMNTMDRGTVTFRAKDMGGGITIKKCSVSGLKMVIKLERRVVQYGKVQVEWHSTSRKYLY</sequence>
<dbReference type="EMBL" id="MZ443786">
    <property type="protein sequence ID" value="QZE59287.1"/>
    <property type="molecule type" value="Genomic_DNA"/>
</dbReference>
<name>A0AAE7XN61_9CAUD</name>
<accession>A0AAE7XN61</accession>
<reference evidence="1 2" key="1">
    <citation type="submission" date="2021-06" db="EMBL/GenBank/DDBJ databases">
        <title>Complete genome sequence of Erwinia phage pEa_SNUABM_2.</title>
        <authorList>
            <person name="Kim S.G."/>
            <person name="Park S.C."/>
        </authorList>
    </citation>
    <scope>NUCLEOTIDE SEQUENCE [LARGE SCALE GENOMIC DNA]</scope>
</reference>
<gene>
    <name evidence="1" type="ORF">pEaSNUABM2_00043</name>
</gene>
<evidence type="ECO:0000313" key="2">
    <source>
        <dbReference type="Proteomes" id="UP000827974"/>
    </source>
</evidence>
<organism evidence="1 2">
    <name type="scientific">Erwinia phage pEa_SNUABM_2</name>
    <dbReference type="NCBI Taxonomy" id="2869547"/>
    <lineage>
        <taxon>Viruses</taxon>
        <taxon>Duplodnaviria</taxon>
        <taxon>Heunggongvirae</taxon>
        <taxon>Uroviricota</taxon>
        <taxon>Caudoviricetes</taxon>
        <taxon>Alexandravirus</taxon>
        <taxon>Alexandravirus SNUABM2</taxon>
    </lineage>
</organism>
<proteinExistence type="predicted"/>